<dbReference type="SMART" id="SM01059">
    <property type="entry name" value="CAT"/>
    <property type="match status" value="1"/>
</dbReference>
<evidence type="ECO:0000313" key="2">
    <source>
        <dbReference type="Proteomes" id="UP000824024"/>
    </source>
</evidence>
<dbReference type="GO" id="GO:0008811">
    <property type="term" value="F:chloramphenicol O-acetyltransferase activity"/>
    <property type="evidence" value="ECO:0007669"/>
    <property type="project" value="InterPro"/>
</dbReference>
<dbReference type="Proteomes" id="UP000824024">
    <property type="component" value="Unassembled WGS sequence"/>
</dbReference>
<dbReference type="InterPro" id="IPR001707">
    <property type="entry name" value="Cmp_AcTrfase"/>
</dbReference>
<dbReference type="InterPro" id="IPR023213">
    <property type="entry name" value="CAT-like_dom_sf"/>
</dbReference>
<accession>A0A9D2IFY7</accession>
<sequence length="212" mass="25073">MKRFIDLNNWDRAHLFRSYLGTDLPYIIIGADLDVTKLYRFTKQQHLSFYFSMIYAATKTADEIVNFRYRFQDGQPFEIPRNTAFATHMRKGSEMFHMVACDHYDSLKEFALKNHEKGEIPLPESGLDQLKGRDDIINYSCIPWISYNHFFRTISKCGIDCNPKISMGKFKKEQDRILLPFSVQVHHGLMDGYHVGKYYNLLEEYLQSENWN</sequence>
<reference evidence="1" key="2">
    <citation type="submission" date="2021-04" db="EMBL/GenBank/DDBJ databases">
        <authorList>
            <person name="Gilroy R."/>
        </authorList>
    </citation>
    <scope>NUCLEOTIDE SEQUENCE</scope>
    <source>
        <strain evidence="1">CHK192-9172</strain>
    </source>
</reference>
<gene>
    <name evidence="1" type="ORF">IAA08_04280</name>
</gene>
<comment type="caution">
    <text evidence="1">The sequence shown here is derived from an EMBL/GenBank/DDBJ whole genome shotgun (WGS) entry which is preliminary data.</text>
</comment>
<protein>
    <recommendedName>
        <fullName evidence="3">Chloramphenicol acetyltransferase</fullName>
    </recommendedName>
</protein>
<dbReference type="EMBL" id="DXCH01000122">
    <property type="protein sequence ID" value="HIZ07136.1"/>
    <property type="molecule type" value="Genomic_DNA"/>
</dbReference>
<dbReference type="PANTHER" id="PTHR38474:SF1">
    <property type="entry name" value="SLR0299 PROTEIN"/>
    <property type="match status" value="1"/>
</dbReference>
<dbReference type="Gene3D" id="3.30.559.10">
    <property type="entry name" value="Chloramphenicol acetyltransferase-like domain"/>
    <property type="match status" value="1"/>
</dbReference>
<reference evidence="1" key="1">
    <citation type="journal article" date="2021" name="PeerJ">
        <title>Extensive microbial diversity within the chicken gut microbiome revealed by metagenomics and culture.</title>
        <authorList>
            <person name="Gilroy R."/>
            <person name="Ravi A."/>
            <person name="Getino M."/>
            <person name="Pursley I."/>
            <person name="Horton D.L."/>
            <person name="Alikhan N.F."/>
            <person name="Baker D."/>
            <person name="Gharbi K."/>
            <person name="Hall N."/>
            <person name="Watson M."/>
            <person name="Adriaenssens E.M."/>
            <person name="Foster-Nyarko E."/>
            <person name="Jarju S."/>
            <person name="Secka A."/>
            <person name="Antonio M."/>
            <person name="Oren A."/>
            <person name="Chaudhuri R.R."/>
            <person name="La Ragione R."/>
            <person name="Hildebrand F."/>
            <person name="Pallen M.J."/>
        </authorList>
    </citation>
    <scope>NUCLEOTIDE SEQUENCE</scope>
    <source>
        <strain evidence="1">CHK192-9172</strain>
    </source>
</reference>
<dbReference type="PANTHER" id="PTHR38474">
    <property type="entry name" value="SLR0299 PROTEIN"/>
    <property type="match status" value="1"/>
</dbReference>
<name>A0A9D2IFY7_9FIRM</name>
<dbReference type="AlphaFoldDB" id="A0A9D2IFY7"/>
<proteinExistence type="predicted"/>
<organism evidence="1 2">
    <name type="scientific">Candidatus Eubacterium avistercoris</name>
    <dbReference type="NCBI Taxonomy" id="2838567"/>
    <lineage>
        <taxon>Bacteria</taxon>
        <taxon>Bacillati</taxon>
        <taxon>Bacillota</taxon>
        <taxon>Clostridia</taxon>
        <taxon>Eubacteriales</taxon>
        <taxon>Eubacteriaceae</taxon>
        <taxon>Eubacterium</taxon>
    </lineage>
</organism>
<evidence type="ECO:0008006" key="3">
    <source>
        <dbReference type="Google" id="ProtNLM"/>
    </source>
</evidence>
<dbReference type="Pfam" id="PF00302">
    <property type="entry name" value="CAT"/>
    <property type="match status" value="1"/>
</dbReference>
<evidence type="ECO:0000313" key="1">
    <source>
        <dbReference type="EMBL" id="HIZ07136.1"/>
    </source>
</evidence>
<dbReference type="SUPFAM" id="SSF52777">
    <property type="entry name" value="CoA-dependent acyltransferases"/>
    <property type="match status" value="1"/>
</dbReference>